<reference evidence="1 2" key="1">
    <citation type="journal article" date="2007" name="Genome Res.">
        <title>Genome characteristics of facultatively symbiotic Frankia sp. strains reflect host range and host plant biogeography.</title>
        <authorList>
            <person name="Normand P."/>
            <person name="Lapierre P."/>
            <person name="Tisa L.S."/>
            <person name="Gogarten J.P."/>
            <person name="Alloisio N."/>
            <person name="Bagnarol E."/>
            <person name="Bassi C.A."/>
            <person name="Berry A.M."/>
            <person name="Bickhart D.M."/>
            <person name="Choisne N."/>
            <person name="Couloux A."/>
            <person name="Cournoyer B."/>
            <person name="Cruveiller S."/>
            <person name="Daubin V."/>
            <person name="Demange N."/>
            <person name="Francino M.P."/>
            <person name="Goltsman E."/>
            <person name="Huang Y."/>
            <person name="Kopp O.R."/>
            <person name="Labarre L."/>
            <person name="Lapidus A."/>
            <person name="Lavire C."/>
            <person name="Marechal J."/>
            <person name="Martinez M."/>
            <person name="Mastronunzio J.E."/>
            <person name="Mullin B.C."/>
            <person name="Niemann J."/>
            <person name="Pujic P."/>
            <person name="Rawnsley T."/>
            <person name="Rouy Z."/>
            <person name="Schenowitz C."/>
            <person name="Sellstedt A."/>
            <person name="Tavares F."/>
            <person name="Tomkins J.P."/>
            <person name="Vallenet D."/>
            <person name="Valverde C."/>
            <person name="Wall L.G."/>
            <person name="Wang Y."/>
            <person name="Medigue C."/>
            <person name="Benson D.R."/>
        </authorList>
    </citation>
    <scope>NUCLEOTIDE SEQUENCE [LARGE SCALE GENOMIC DNA]</scope>
    <source>
        <strain evidence="2">DSM 45818 / CECT 9043 / CcI3</strain>
    </source>
</reference>
<dbReference type="eggNOG" id="COG0546">
    <property type="taxonomic scope" value="Bacteria"/>
</dbReference>
<keyword evidence="2" id="KW-1185">Reference proteome</keyword>
<dbReference type="RefSeq" id="WP_011437275.1">
    <property type="nucleotide sequence ID" value="NC_007777.1"/>
</dbReference>
<sequence length="239" mass="25076">MWDHDRVTAPALILWDVDHTLLEIKGVSRDIYARAYQLVTGSPMEQLADMTGRTERAIIIETLQLGGITEPEPLLPAFYDALGEAARQLQDRMRGAGRSLPGAGEAIAALVADGVVQSVVTGNLHSIAEVKLAAFGLTEHLDLAVGGYGDDDSDRAVLVRLAVKRAEAAHQVSFPRPRVVVIGDTPHDVKGAHDAGVRAVGVATGGSTVADLEAAGAEAVLPDLTRPRALQAAVFGLVG</sequence>
<name>Q2J8Z6_FRACC</name>
<dbReference type="InterPro" id="IPR023198">
    <property type="entry name" value="PGP-like_dom2"/>
</dbReference>
<dbReference type="InterPro" id="IPR050155">
    <property type="entry name" value="HAD-like_hydrolase_sf"/>
</dbReference>
<dbReference type="KEGG" id="fra:Francci3_2888"/>
<accession>Q2J8Z6</accession>
<proteinExistence type="predicted"/>
<dbReference type="STRING" id="106370.Francci3_2888"/>
<dbReference type="InterPro" id="IPR036412">
    <property type="entry name" value="HAD-like_sf"/>
</dbReference>
<dbReference type="OrthoDB" id="9781769at2"/>
<dbReference type="Pfam" id="PF12710">
    <property type="entry name" value="HAD"/>
    <property type="match status" value="1"/>
</dbReference>
<dbReference type="PANTHER" id="PTHR43434">
    <property type="entry name" value="PHOSPHOGLYCOLATE PHOSPHATASE"/>
    <property type="match status" value="1"/>
</dbReference>
<dbReference type="SFLD" id="SFLDS00003">
    <property type="entry name" value="Haloacid_Dehalogenase"/>
    <property type="match status" value="1"/>
</dbReference>
<dbReference type="EMBL" id="CP000249">
    <property type="protein sequence ID" value="ABD12246.1"/>
    <property type="molecule type" value="Genomic_DNA"/>
</dbReference>
<dbReference type="Gene3D" id="1.10.150.240">
    <property type="entry name" value="Putative phosphatase, domain 2"/>
    <property type="match status" value="1"/>
</dbReference>
<dbReference type="SFLD" id="SFLDG01129">
    <property type="entry name" value="C1.5:_HAD__Beta-PGM__Phosphata"/>
    <property type="match status" value="1"/>
</dbReference>
<evidence type="ECO:0000313" key="2">
    <source>
        <dbReference type="Proteomes" id="UP000001937"/>
    </source>
</evidence>
<dbReference type="GO" id="GO:0006281">
    <property type="term" value="P:DNA repair"/>
    <property type="evidence" value="ECO:0007669"/>
    <property type="project" value="TreeGrafter"/>
</dbReference>
<evidence type="ECO:0000313" key="1">
    <source>
        <dbReference type="EMBL" id="ABD12246.1"/>
    </source>
</evidence>
<dbReference type="PANTHER" id="PTHR43434:SF1">
    <property type="entry name" value="PHOSPHOGLYCOLATE PHOSPHATASE"/>
    <property type="match status" value="1"/>
</dbReference>
<organism evidence="1 2">
    <name type="scientific">Frankia casuarinae (strain DSM 45818 / CECT 9043 / HFP020203 / CcI3)</name>
    <dbReference type="NCBI Taxonomy" id="106370"/>
    <lineage>
        <taxon>Bacteria</taxon>
        <taxon>Bacillati</taxon>
        <taxon>Actinomycetota</taxon>
        <taxon>Actinomycetes</taxon>
        <taxon>Frankiales</taxon>
        <taxon>Frankiaceae</taxon>
        <taxon>Frankia</taxon>
    </lineage>
</organism>
<dbReference type="HOGENOM" id="CLU_045011_18_0_11"/>
<gene>
    <name evidence="1" type="ordered locus">Francci3_2888</name>
</gene>
<dbReference type="InterPro" id="IPR023214">
    <property type="entry name" value="HAD_sf"/>
</dbReference>
<dbReference type="Proteomes" id="UP000001937">
    <property type="component" value="Chromosome"/>
</dbReference>
<dbReference type="SUPFAM" id="SSF56784">
    <property type="entry name" value="HAD-like"/>
    <property type="match status" value="1"/>
</dbReference>
<dbReference type="AlphaFoldDB" id="Q2J8Z6"/>
<dbReference type="Gene3D" id="3.40.50.1000">
    <property type="entry name" value="HAD superfamily/HAD-like"/>
    <property type="match status" value="1"/>
</dbReference>
<keyword evidence="1" id="KW-0378">Hydrolase</keyword>
<protein>
    <submittedName>
        <fullName evidence="1">Haloacid dehalogenase-like hydrolase</fullName>
    </submittedName>
</protein>
<dbReference type="GO" id="GO:0008967">
    <property type="term" value="F:phosphoglycolate phosphatase activity"/>
    <property type="evidence" value="ECO:0007669"/>
    <property type="project" value="TreeGrafter"/>
</dbReference>